<feature type="transmembrane region" description="Helical" evidence="2">
    <location>
        <begin position="53"/>
        <end position="72"/>
    </location>
</feature>
<feature type="compositionally biased region" description="Low complexity" evidence="1">
    <location>
        <begin position="24"/>
        <end position="39"/>
    </location>
</feature>
<dbReference type="Proteomes" id="UP000323876">
    <property type="component" value="Unassembled WGS sequence"/>
</dbReference>
<evidence type="ECO:0000256" key="2">
    <source>
        <dbReference type="SAM" id="Phobius"/>
    </source>
</evidence>
<keyword evidence="2" id="KW-0812">Transmembrane</keyword>
<feature type="transmembrane region" description="Helical" evidence="2">
    <location>
        <begin position="204"/>
        <end position="223"/>
    </location>
</feature>
<feature type="transmembrane region" description="Helical" evidence="2">
    <location>
        <begin position="84"/>
        <end position="108"/>
    </location>
</feature>
<protein>
    <submittedName>
        <fullName evidence="4">Acyltransferase</fullName>
    </submittedName>
</protein>
<name>A0A5N0EBN2_9NOCA</name>
<dbReference type="PANTHER" id="PTHR23028">
    <property type="entry name" value="ACETYLTRANSFERASE"/>
    <property type="match status" value="1"/>
</dbReference>
<feature type="region of interest" description="Disordered" evidence="1">
    <location>
        <begin position="1"/>
        <end position="44"/>
    </location>
</feature>
<feature type="transmembrane region" description="Helical" evidence="2">
    <location>
        <begin position="299"/>
        <end position="319"/>
    </location>
</feature>
<dbReference type="InterPro" id="IPR002656">
    <property type="entry name" value="Acyl_transf_3_dom"/>
</dbReference>
<reference evidence="4 5" key="1">
    <citation type="submission" date="2019-09" db="EMBL/GenBank/DDBJ databases">
        <authorList>
            <person name="Wang X."/>
        </authorList>
    </citation>
    <scope>NUCLEOTIDE SEQUENCE [LARGE SCALE GENOMIC DNA]</scope>
    <source>
        <strain evidence="4 5">CICC 11023</strain>
    </source>
</reference>
<dbReference type="OrthoDB" id="9796461at2"/>
<feature type="transmembrane region" description="Helical" evidence="2">
    <location>
        <begin position="371"/>
        <end position="396"/>
    </location>
</feature>
<feature type="domain" description="Acyltransferase 3" evidence="3">
    <location>
        <begin position="49"/>
        <end position="389"/>
    </location>
</feature>
<gene>
    <name evidence="4" type="ORF">F3087_28545</name>
</gene>
<accession>A0A5N0EBN2</accession>
<evidence type="ECO:0000259" key="3">
    <source>
        <dbReference type="Pfam" id="PF01757"/>
    </source>
</evidence>
<feature type="transmembrane region" description="Helical" evidence="2">
    <location>
        <begin position="274"/>
        <end position="293"/>
    </location>
</feature>
<dbReference type="GO" id="GO:0009103">
    <property type="term" value="P:lipopolysaccharide biosynthetic process"/>
    <property type="evidence" value="ECO:0007669"/>
    <property type="project" value="TreeGrafter"/>
</dbReference>
<organism evidence="4 5">
    <name type="scientific">Nocardia colli</name>
    <dbReference type="NCBI Taxonomy" id="2545717"/>
    <lineage>
        <taxon>Bacteria</taxon>
        <taxon>Bacillati</taxon>
        <taxon>Actinomycetota</taxon>
        <taxon>Actinomycetes</taxon>
        <taxon>Mycobacteriales</taxon>
        <taxon>Nocardiaceae</taxon>
        <taxon>Nocardia</taxon>
    </lineage>
</organism>
<dbReference type="GO" id="GO:0016747">
    <property type="term" value="F:acyltransferase activity, transferring groups other than amino-acyl groups"/>
    <property type="evidence" value="ECO:0007669"/>
    <property type="project" value="InterPro"/>
</dbReference>
<proteinExistence type="predicted"/>
<keyword evidence="4" id="KW-0012">Acyltransferase</keyword>
<comment type="caution">
    <text evidence="4">The sequence shown here is derived from an EMBL/GenBank/DDBJ whole genome shotgun (WGS) entry which is preliminary data.</text>
</comment>
<keyword evidence="2" id="KW-1133">Transmembrane helix</keyword>
<dbReference type="Pfam" id="PF01757">
    <property type="entry name" value="Acyl_transf_3"/>
    <property type="match status" value="1"/>
</dbReference>
<dbReference type="InterPro" id="IPR050879">
    <property type="entry name" value="Acyltransferase_3"/>
</dbReference>
<dbReference type="GO" id="GO:0016020">
    <property type="term" value="C:membrane"/>
    <property type="evidence" value="ECO:0007669"/>
    <property type="project" value="TreeGrafter"/>
</dbReference>
<keyword evidence="5" id="KW-1185">Reference proteome</keyword>
<sequence>MASRPRDHLTTSVAGGSPMEEPTLKAVPAPAPAAETTKPTVDRTRNMPSLTGLRFYAAMAVVLCHVGINVLPRLTDSRPVIGTFHAIGIAALSFFFVLSGFVLTWVTTKKVPVKRFWRRRFFRVYPNHLVTFAVLCVLAAIAGHALSARDTVATLFLVHAWIPDQHLLYNLWSNAPTWSLGLDLLFYLLFPILLPLVQKIRPERLWLAFIATYALIWSVPFVATLLPASEIQQGTGVPWLQMWFMTFFPPVRMLEFILGMVLAQILIHGKWIRFPLPVALVLPILAVFAQGVLPLRFGVAVLQAVPMALVIGAVATADLGSRATAFGGRKMVFLGEISYAIYLIHWLVVAYGPIGRTSPGWGGDPSGTSSWPWVIALSVVTIAVSIGLAVLLHLFVERPAMNRWSRSSRPPQSVPVTTAPQ</sequence>
<dbReference type="EMBL" id="VXLC01000015">
    <property type="protein sequence ID" value="KAA8885584.1"/>
    <property type="molecule type" value="Genomic_DNA"/>
</dbReference>
<keyword evidence="2" id="KW-0472">Membrane</keyword>
<feature type="transmembrane region" description="Helical" evidence="2">
    <location>
        <begin position="178"/>
        <end position="197"/>
    </location>
</feature>
<feature type="transmembrane region" description="Helical" evidence="2">
    <location>
        <begin position="331"/>
        <end position="351"/>
    </location>
</feature>
<dbReference type="AlphaFoldDB" id="A0A5N0EBN2"/>
<dbReference type="PANTHER" id="PTHR23028:SF53">
    <property type="entry name" value="ACYL_TRANSF_3 DOMAIN-CONTAINING PROTEIN"/>
    <property type="match status" value="1"/>
</dbReference>
<evidence type="ECO:0000313" key="4">
    <source>
        <dbReference type="EMBL" id="KAA8885584.1"/>
    </source>
</evidence>
<feature type="transmembrane region" description="Helical" evidence="2">
    <location>
        <begin position="129"/>
        <end position="147"/>
    </location>
</feature>
<keyword evidence="4" id="KW-0808">Transferase</keyword>
<evidence type="ECO:0000256" key="1">
    <source>
        <dbReference type="SAM" id="MobiDB-lite"/>
    </source>
</evidence>
<feature type="transmembrane region" description="Helical" evidence="2">
    <location>
        <begin position="243"/>
        <end position="267"/>
    </location>
</feature>
<evidence type="ECO:0000313" key="5">
    <source>
        <dbReference type="Proteomes" id="UP000323876"/>
    </source>
</evidence>